<sequence>MCPKEVSWHLAPSTRVDGGVLQPFTLMLSPCRRPRSQPCLPTTGQMESGGSSGVRLPPALHKRQEASPRRSQPSAELPETGALGPGRRHSRDSQSLVSVGAAVSTCPSVPCAVVVRRLRQEKTDTVRCIKSCRPSHMACLLDPVHTISHTVISLPTFREFSHPEGEWRGWGGWGRGNAALPPPLHLPTAQTSPRGPQPAPLSGHSRPRRRPWASILCQALGKSGRGPGGSPSGDERRGPAGLGQQAWRGVGWCGHLRNQAERSGCTKQGRQEVGWRPSQSVNLELGLPPAPESVGSPWKLQQTGDHPGGRDTGLEELGWECTACPVDRRPQRHVRGRAETMLPGPSGGRGWSTALSTSLPGCTACEQLPPPPAHLRPRPWEEPPLGRSSPRVRLKRGGGGGLCPLGKHPVWTLPGLPGQGGGRAGGTPCAPHRRLLPLCSGQARPLPWGAQAWPGGIARWRLL</sequence>
<feature type="region of interest" description="Disordered" evidence="1">
    <location>
        <begin position="220"/>
        <end position="243"/>
    </location>
</feature>
<feature type="region of interest" description="Disordered" evidence="1">
    <location>
        <begin position="32"/>
        <end position="95"/>
    </location>
</feature>
<protein>
    <submittedName>
        <fullName evidence="2">Uncharacterized protein</fullName>
    </submittedName>
</protein>
<accession>A0A5F9CFB3</accession>
<dbReference type="STRING" id="9986.ENSOCUP00000032208"/>
<dbReference type="Proteomes" id="UP000001811">
    <property type="component" value="Unplaced"/>
</dbReference>
<reference evidence="2" key="3">
    <citation type="submission" date="2025-09" db="UniProtKB">
        <authorList>
            <consortium name="Ensembl"/>
        </authorList>
    </citation>
    <scope>IDENTIFICATION</scope>
    <source>
        <strain evidence="2">Thorbecke</strain>
    </source>
</reference>
<dbReference type="InParanoid" id="A0A5F9CFB3"/>
<evidence type="ECO:0000313" key="2">
    <source>
        <dbReference type="Ensembl" id="ENSOCUP00000032208.1"/>
    </source>
</evidence>
<keyword evidence="3" id="KW-1185">Reference proteome</keyword>
<reference evidence="2 3" key="1">
    <citation type="journal article" date="2011" name="Nature">
        <title>A high-resolution map of human evolutionary constraint using 29 mammals.</title>
        <authorList>
            <person name="Lindblad-Toh K."/>
            <person name="Garber M."/>
            <person name="Zuk O."/>
            <person name="Lin M.F."/>
            <person name="Parker B.J."/>
            <person name="Washietl S."/>
            <person name="Kheradpour P."/>
            <person name="Ernst J."/>
            <person name="Jordan G."/>
            <person name="Mauceli E."/>
            <person name="Ward L.D."/>
            <person name="Lowe C.B."/>
            <person name="Holloway A.K."/>
            <person name="Clamp M."/>
            <person name="Gnerre S."/>
            <person name="Alfoldi J."/>
            <person name="Beal K."/>
            <person name="Chang J."/>
            <person name="Clawson H."/>
            <person name="Cuff J."/>
            <person name="Di Palma F."/>
            <person name="Fitzgerald S."/>
            <person name="Flicek P."/>
            <person name="Guttman M."/>
            <person name="Hubisz M.J."/>
            <person name="Jaffe D.B."/>
            <person name="Jungreis I."/>
            <person name="Kent W.J."/>
            <person name="Kostka D."/>
            <person name="Lara M."/>
            <person name="Martins A.L."/>
            <person name="Massingham T."/>
            <person name="Moltke I."/>
            <person name="Raney B.J."/>
            <person name="Rasmussen M.D."/>
            <person name="Robinson J."/>
            <person name="Stark A."/>
            <person name="Vilella A.J."/>
            <person name="Wen J."/>
            <person name="Xie X."/>
            <person name="Zody M.C."/>
            <person name="Baldwin J."/>
            <person name="Bloom T."/>
            <person name="Chin C.W."/>
            <person name="Heiman D."/>
            <person name="Nicol R."/>
            <person name="Nusbaum C."/>
            <person name="Young S."/>
            <person name="Wilkinson J."/>
            <person name="Worley K.C."/>
            <person name="Kovar C.L."/>
            <person name="Muzny D.M."/>
            <person name="Gibbs R.A."/>
            <person name="Cree A."/>
            <person name="Dihn H.H."/>
            <person name="Fowler G."/>
            <person name="Jhangiani S."/>
            <person name="Joshi V."/>
            <person name="Lee S."/>
            <person name="Lewis L.R."/>
            <person name="Nazareth L.V."/>
            <person name="Okwuonu G."/>
            <person name="Santibanez J."/>
            <person name="Warren W.C."/>
            <person name="Mardis E.R."/>
            <person name="Weinstock G.M."/>
            <person name="Wilson R.K."/>
            <person name="Delehaunty K."/>
            <person name="Dooling D."/>
            <person name="Fronik C."/>
            <person name="Fulton L."/>
            <person name="Fulton B."/>
            <person name="Graves T."/>
            <person name="Minx P."/>
            <person name="Sodergren E."/>
            <person name="Birney E."/>
            <person name="Margulies E.H."/>
            <person name="Herrero J."/>
            <person name="Green E.D."/>
            <person name="Haussler D."/>
            <person name="Siepel A."/>
            <person name="Goldman N."/>
            <person name="Pollard K.S."/>
            <person name="Pedersen J.S."/>
            <person name="Lander E.S."/>
            <person name="Kellis M."/>
        </authorList>
    </citation>
    <scope>NUCLEOTIDE SEQUENCE [LARGE SCALE GENOMIC DNA]</scope>
    <source>
        <strain evidence="3">Thorbecke</strain>
    </source>
</reference>
<dbReference type="Bgee" id="ENSOCUG00000029818">
    <property type="expression patterns" value="Expressed in aorta and 16 other cell types or tissues"/>
</dbReference>
<proteinExistence type="predicted"/>
<organism evidence="2 3">
    <name type="scientific">Oryctolagus cuniculus</name>
    <name type="common">Rabbit</name>
    <dbReference type="NCBI Taxonomy" id="9986"/>
    <lineage>
        <taxon>Eukaryota</taxon>
        <taxon>Metazoa</taxon>
        <taxon>Chordata</taxon>
        <taxon>Craniata</taxon>
        <taxon>Vertebrata</taxon>
        <taxon>Euteleostomi</taxon>
        <taxon>Mammalia</taxon>
        <taxon>Eutheria</taxon>
        <taxon>Euarchontoglires</taxon>
        <taxon>Glires</taxon>
        <taxon>Lagomorpha</taxon>
        <taxon>Leporidae</taxon>
        <taxon>Oryctolagus</taxon>
    </lineage>
</organism>
<evidence type="ECO:0000313" key="3">
    <source>
        <dbReference type="Proteomes" id="UP000001811"/>
    </source>
</evidence>
<dbReference type="AlphaFoldDB" id="A0A5F9CFB3"/>
<reference evidence="2" key="2">
    <citation type="submission" date="2025-08" db="UniProtKB">
        <authorList>
            <consortium name="Ensembl"/>
        </authorList>
    </citation>
    <scope>IDENTIFICATION</scope>
    <source>
        <strain evidence="2">Thorbecke</strain>
    </source>
</reference>
<dbReference type="Ensembl" id="ENSOCUT00000052160.1">
    <property type="protein sequence ID" value="ENSOCUP00000032208.1"/>
    <property type="gene ID" value="ENSOCUG00000029818.1"/>
</dbReference>
<feature type="region of interest" description="Disordered" evidence="1">
    <location>
        <begin position="369"/>
        <end position="392"/>
    </location>
</feature>
<feature type="compositionally biased region" description="Polar residues" evidence="1">
    <location>
        <begin position="39"/>
        <end position="49"/>
    </location>
</feature>
<name>A0A5F9CFB3_RABIT</name>
<evidence type="ECO:0000256" key="1">
    <source>
        <dbReference type="SAM" id="MobiDB-lite"/>
    </source>
</evidence>
<feature type="region of interest" description="Disordered" evidence="1">
    <location>
        <begin position="181"/>
        <end position="208"/>
    </location>
</feature>